<keyword evidence="2" id="KW-0472">Membrane</keyword>
<evidence type="ECO:0000256" key="1">
    <source>
        <dbReference type="ARBA" id="ARBA00022729"/>
    </source>
</evidence>
<dbReference type="PANTHER" id="PTHR40633:SF1">
    <property type="entry name" value="GPI ANCHORED SERINE-THREONINE RICH PROTEIN (AFU_ORTHOLOGUE AFUA_1G03630)"/>
    <property type="match status" value="1"/>
</dbReference>
<accession>A0A367JGW0</accession>
<dbReference type="InterPro" id="IPR052982">
    <property type="entry name" value="SRP1/TIP1-like"/>
</dbReference>
<protein>
    <recommendedName>
        <fullName evidence="4">Yeast cell wall synthesis Kre9/Knh1-like N-terminal domain-containing protein</fullName>
    </recommendedName>
</protein>
<feature type="signal peptide" evidence="3">
    <location>
        <begin position="1"/>
        <end position="19"/>
    </location>
</feature>
<keyword evidence="2" id="KW-0812">Transmembrane</keyword>
<evidence type="ECO:0000256" key="3">
    <source>
        <dbReference type="SAM" id="SignalP"/>
    </source>
</evidence>
<dbReference type="AlphaFoldDB" id="A0A367JGW0"/>
<feature type="transmembrane region" description="Helical" evidence="2">
    <location>
        <begin position="204"/>
        <end position="221"/>
    </location>
</feature>
<dbReference type="InterPro" id="IPR018466">
    <property type="entry name" value="Kre9/Knh1-like_N"/>
</dbReference>
<comment type="caution">
    <text evidence="5">The sequence shown here is derived from an EMBL/GenBank/DDBJ whole genome shotgun (WGS) entry which is preliminary data.</text>
</comment>
<evidence type="ECO:0000259" key="4">
    <source>
        <dbReference type="Pfam" id="PF10342"/>
    </source>
</evidence>
<evidence type="ECO:0000313" key="6">
    <source>
        <dbReference type="Proteomes" id="UP000252139"/>
    </source>
</evidence>
<evidence type="ECO:0000256" key="2">
    <source>
        <dbReference type="SAM" id="Phobius"/>
    </source>
</evidence>
<dbReference type="Proteomes" id="UP000252139">
    <property type="component" value="Unassembled WGS sequence"/>
</dbReference>
<gene>
    <name evidence="5" type="ORF">CU097_009622</name>
</gene>
<feature type="domain" description="Yeast cell wall synthesis Kre9/Knh1-like N-terminal" evidence="4">
    <location>
        <begin position="29"/>
        <end position="119"/>
    </location>
</feature>
<feature type="chain" id="PRO_5017009344" description="Yeast cell wall synthesis Kre9/Knh1-like N-terminal domain-containing protein" evidence="3">
    <location>
        <begin position="20"/>
        <end position="222"/>
    </location>
</feature>
<dbReference type="EMBL" id="PJQL01001345">
    <property type="protein sequence ID" value="RCH89126.1"/>
    <property type="molecule type" value="Genomic_DNA"/>
</dbReference>
<keyword evidence="2" id="KW-1133">Transmembrane helix</keyword>
<dbReference type="PANTHER" id="PTHR40633">
    <property type="entry name" value="MATRIX PROTEIN, PUTATIVE (AFU_ORTHOLOGUE AFUA_8G05410)-RELATED"/>
    <property type="match status" value="1"/>
</dbReference>
<name>A0A367JGW0_RHIAZ</name>
<proteinExistence type="predicted"/>
<sequence length="222" mass="22860">MRFTTFKIFLALFTAVVSAQSSPFYITNPIQGSSFKAGSIATITWLNGTPGNATVYVLTGNNPTAMTITGIKFTINGQDGKYNWKVPTDLPQNATYSLMISYPTENGNTATAYSSSFTVISSAGSAASQLPVSSAVSNASSVIVSFTAISSSAPSTTIVLAASSSSSIPNISADAAGASSSAAITQPATTTPRPSSGTISRHKASFTIINCMVALIAYVLYM</sequence>
<keyword evidence="1 3" id="KW-0732">Signal</keyword>
<evidence type="ECO:0000313" key="5">
    <source>
        <dbReference type="EMBL" id="RCH89126.1"/>
    </source>
</evidence>
<keyword evidence="6" id="KW-1185">Reference proteome</keyword>
<dbReference type="Pfam" id="PF10342">
    <property type="entry name" value="Kre9_KNH"/>
    <property type="match status" value="1"/>
</dbReference>
<dbReference type="OrthoDB" id="2260257at2759"/>
<reference evidence="5 6" key="1">
    <citation type="journal article" date="2018" name="G3 (Bethesda)">
        <title>Phylogenetic and Phylogenomic Definition of Rhizopus Species.</title>
        <authorList>
            <person name="Gryganskyi A.P."/>
            <person name="Golan J."/>
            <person name="Dolatabadi S."/>
            <person name="Mondo S."/>
            <person name="Robb S."/>
            <person name="Idnurm A."/>
            <person name="Muszewska A."/>
            <person name="Steczkiewicz K."/>
            <person name="Masonjones S."/>
            <person name="Liao H.L."/>
            <person name="Gajdeczka M.T."/>
            <person name="Anike F."/>
            <person name="Vuek A."/>
            <person name="Anishchenko I.M."/>
            <person name="Voigt K."/>
            <person name="de Hoog G.S."/>
            <person name="Smith M.E."/>
            <person name="Heitman J."/>
            <person name="Vilgalys R."/>
            <person name="Stajich J.E."/>
        </authorList>
    </citation>
    <scope>NUCLEOTIDE SEQUENCE [LARGE SCALE GENOMIC DNA]</scope>
    <source>
        <strain evidence="5 6">CBS 357.93</strain>
    </source>
</reference>
<organism evidence="5 6">
    <name type="scientific">Rhizopus azygosporus</name>
    <name type="common">Rhizopus microsporus var. azygosporus</name>
    <dbReference type="NCBI Taxonomy" id="86630"/>
    <lineage>
        <taxon>Eukaryota</taxon>
        <taxon>Fungi</taxon>
        <taxon>Fungi incertae sedis</taxon>
        <taxon>Mucoromycota</taxon>
        <taxon>Mucoromycotina</taxon>
        <taxon>Mucoromycetes</taxon>
        <taxon>Mucorales</taxon>
        <taxon>Mucorineae</taxon>
        <taxon>Rhizopodaceae</taxon>
        <taxon>Rhizopus</taxon>
    </lineage>
</organism>